<dbReference type="AlphaFoldDB" id="A0A0C4EW28"/>
<evidence type="ECO:0000259" key="7">
    <source>
        <dbReference type="PROSITE" id="PS50943"/>
    </source>
</evidence>
<dbReference type="InterPro" id="IPR010982">
    <property type="entry name" value="Lambda_DNA-bd_dom_sf"/>
</dbReference>
<accession>A0A0C4EW28</accession>
<proteinExistence type="inferred from homology"/>
<reference evidence="9 10" key="3">
    <citation type="journal article" date="2017" name="G3 (Bethesda)">
        <title>Comparative analysis highlights variable genome content of wheat rusts and divergence of the mating loci.</title>
        <authorList>
            <person name="Cuomo C.A."/>
            <person name="Bakkeren G."/>
            <person name="Khalil H.B."/>
            <person name="Panwar V."/>
            <person name="Joly D."/>
            <person name="Linning R."/>
            <person name="Sakthikumar S."/>
            <person name="Song X."/>
            <person name="Adiconis X."/>
            <person name="Fan L."/>
            <person name="Goldberg J.M."/>
            <person name="Levin J.Z."/>
            <person name="Young S."/>
            <person name="Zeng Q."/>
            <person name="Anikster Y."/>
            <person name="Bruce M."/>
            <person name="Wang M."/>
            <person name="Yin C."/>
            <person name="McCallum B."/>
            <person name="Szabo L.J."/>
            <person name="Hulbert S."/>
            <person name="Chen X."/>
            <person name="Fellers J.P."/>
        </authorList>
    </citation>
    <scope>NUCLEOTIDE SEQUENCE</scope>
    <source>
        <strain evidence="10">Isolate 1-1 / race 1 (BBBD)</strain>
        <strain evidence="9">isolate 1-1 / race 1 (BBBD)</strain>
    </source>
</reference>
<dbReference type="GO" id="GO:0005634">
    <property type="term" value="C:nucleus"/>
    <property type="evidence" value="ECO:0007669"/>
    <property type="project" value="TreeGrafter"/>
</dbReference>
<keyword evidence="2" id="KW-0805">Transcription regulation</keyword>
<keyword evidence="3" id="KW-0238">DNA-binding</keyword>
<evidence type="ECO:0000313" key="9">
    <source>
        <dbReference type="EnsemblFungi" id="PTTG_05018-t43_1-p1"/>
    </source>
</evidence>
<evidence type="ECO:0000256" key="4">
    <source>
        <dbReference type="ARBA" id="ARBA00023163"/>
    </source>
</evidence>
<evidence type="ECO:0000256" key="3">
    <source>
        <dbReference type="ARBA" id="ARBA00023125"/>
    </source>
</evidence>
<reference evidence="8" key="1">
    <citation type="submission" date="2009-11" db="EMBL/GenBank/DDBJ databases">
        <authorList>
            <consortium name="The Broad Institute Genome Sequencing Platform"/>
            <person name="Ward D."/>
            <person name="Feldgarden M."/>
            <person name="Earl A."/>
            <person name="Young S.K."/>
            <person name="Zeng Q."/>
            <person name="Koehrsen M."/>
            <person name="Alvarado L."/>
            <person name="Berlin A."/>
            <person name="Bochicchio J."/>
            <person name="Borenstein D."/>
            <person name="Chapman S.B."/>
            <person name="Chen Z."/>
            <person name="Engels R."/>
            <person name="Freedman E."/>
            <person name="Gellesch M."/>
            <person name="Goldberg J."/>
            <person name="Griggs A."/>
            <person name="Gujja S."/>
            <person name="Heilman E."/>
            <person name="Heiman D."/>
            <person name="Hepburn T."/>
            <person name="Howarth C."/>
            <person name="Jen D."/>
            <person name="Larson L."/>
            <person name="Lewis B."/>
            <person name="Mehta T."/>
            <person name="Park D."/>
            <person name="Pearson M."/>
            <person name="Roberts A."/>
            <person name="Saif S."/>
            <person name="Shea T."/>
            <person name="Shenoy N."/>
            <person name="Sisk P."/>
            <person name="Stolte C."/>
            <person name="Sykes S."/>
            <person name="Thomson T."/>
            <person name="Walk T."/>
            <person name="White J."/>
            <person name="Yandava C."/>
            <person name="Izard J."/>
            <person name="Baranova O.V."/>
            <person name="Blanton J.M."/>
            <person name="Tanner A.C."/>
            <person name="Dewhirst F.E."/>
            <person name="Haas B."/>
            <person name="Nusbaum C."/>
            <person name="Birren B."/>
        </authorList>
    </citation>
    <scope>NUCLEOTIDE SEQUENCE [LARGE SCALE GENOMIC DNA]</scope>
    <source>
        <strain evidence="8">1-1 BBBD Race 1</strain>
    </source>
</reference>
<evidence type="ECO:0000256" key="2">
    <source>
        <dbReference type="ARBA" id="ARBA00023015"/>
    </source>
</evidence>
<dbReference type="Gene3D" id="1.10.260.40">
    <property type="entry name" value="lambda repressor-like DNA-binding domains"/>
    <property type="match status" value="1"/>
</dbReference>
<evidence type="ECO:0000256" key="6">
    <source>
        <dbReference type="SAM" id="MobiDB-lite"/>
    </source>
</evidence>
<keyword evidence="10" id="KW-1185">Reference proteome</keyword>
<dbReference type="Pfam" id="PF08523">
    <property type="entry name" value="MBF1"/>
    <property type="match status" value="1"/>
</dbReference>
<dbReference type="GO" id="GO:0003677">
    <property type="term" value="F:DNA binding"/>
    <property type="evidence" value="ECO:0007669"/>
    <property type="project" value="UniProtKB-KW"/>
</dbReference>
<dbReference type="Proteomes" id="UP000005240">
    <property type="component" value="Unassembled WGS sequence"/>
</dbReference>
<dbReference type="InterPro" id="IPR013729">
    <property type="entry name" value="MBF1_N"/>
</dbReference>
<dbReference type="CDD" id="cd00093">
    <property type="entry name" value="HTH_XRE"/>
    <property type="match status" value="1"/>
</dbReference>
<organism evidence="8">
    <name type="scientific">Puccinia triticina (isolate 1-1 / race 1 (BBBD))</name>
    <name type="common">Brown leaf rust fungus</name>
    <dbReference type="NCBI Taxonomy" id="630390"/>
    <lineage>
        <taxon>Eukaryota</taxon>
        <taxon>Fungi</taxon>
        <taxon>Dikarya</taxon>
        <taxon>Basidiomycota</taxon>
        <taxon>Pucciniomycotina</taxon>
        <taxon>Pucciniomycetes</taxon>
        <taxon>Pucciniales</taxon>
        <taxon>Pucciniaceae</taxon>
        <taxon>Puccinia</taxon>
    </lineage>
</organism>
<evidence type="ECO:0000313" key="8">
    <source>
        <dbReference type="EMBL" id="OAV93879.1"/>
    </source>
</evidence>
<dbReference type="PROSITE" id="PS50943">
    <property type="entry name" value="HTH_CROC1"/>
    <property type="match status" value="1"/>
</dbReference>
<evidence type="ECO:0000256" key="5">
    <source>
        <dbReference type="ARBA" id="ARBA00035107"/>
    </source>
</evidence>
<dbReference type="OrthoDB" id="10253401at2759"/>
<feature type="region of interest" description="Disordered" evidence="6">
    <location>
        <begin position="19"/>
        <end position="45"/>
    </location>
</feature>
<dbReference type="Pfam" id="PF01381">
    <property type="entry name" value="HTH_3"/>
    <property type="match status" value="1"/>
</dbReference>
<dbReference type="STRING" id="630390.A0A0C4EW28"/>
<evidence type="ECO:0000256" key="1">
    <source>
        <dbReference type="ARBA" id="ARBA00009802"/>
    </source>
</evidence>
<feature type="domain" description="HTH cro/C1-type" evidence="7">
    <location>
        <begin position="156"/>
        <end position="210"/>
    </location>
</feature>
<name>A0A0C4EW28_PUCT1</name>
<reference evidence="9" key="4">
    <citation type="submission" date="2025-05" db="UniProtKB">
        <authorList>
            <consortium name="EnsemblFungi"/>
        </authorList>
    </citation>
    <scope>IDENTIFICATION</scope>
    <source>
        <strain evidence="9">isolate 1-1 / race 1 (BBBD)</strain>
    </source>
</reference>
<gene>
    <name evidence="8" type="ORF">PTTG_05018</name>
</gene>
<keyword evidence="4" id="KW-0804">Transcription</keyword>
<sequence>MVAIRAHVATATISQLPSTGHSLTLRSPINPEPPATPQYSAPLPPNRAHSRKLPDHFVNCCCHHEWMYVSLILYLSLHVAWDDQVVIGRKTTGPRVARDQATVNAARRAGEAVDASKKSVINASHVGPDHQRIAKLDRVNDVAPPAKVNPSVSQAMKDARIALSMTQKDLAAKTNEKPTVIGDYEAARAVPSPQILAKFERILQVKLRGKDIGAPLAPRGKKT</sequence>
<dbReference type="InterPro" id="IPR001387">
    <property type="entry name" value="Cro/C1-type_HTH"/>
</dbReference>
<dbReference type="SUPFAM" id="SSF47413">
    <property type="entry name" value="lambda repressor-like DNA-binding domains"/>
    <property type="match status" value="1"/>
</dbReference>
<reference evidence="8" key="2">
    <citation type="submission" date="2016-05" db="EMBL/GenBank/DDBJ databases">
        <title>Comparative analysis highlights variable genome content of wheat rusts and divergence of the mating loci.</title>
        <authorList>
            <person name="Cuomo C.A."/>
            <person name="Bakkeren G."/>
            <person name="Szabo L."/>
            <person name="Khalil H."/>
            <person name="Joly D."/>
            <person name="Goldberg J."/>
            <person name="Young S."/>
            <person name="Zeng Q."/>
            <person name="Fellers J."/>
        </authorList>
    </citation>
    <scope>NUCLEOTIDE SEQUENCE [LARGE SCALE GENOMIC DNA]</scope>
    <source>
        <strain evidence="8">1-1 BBBD Race 1</strain>
    </source>
</reference>
<protein>
    <submittedName>
        <fullName evidence="9">HTH cro/C1-type domain-containing protein</fullName>
    </submittedName>
</protein>
<dbReference type="PANTHER" id="PTHR10245:SF15">
    <property type="entry name" value="ENDOTHELIAL DIFFERENTIATION-RELATED FACTOR 1"/>
    <property type="match status" value="1"/>
</dbReference>
<dbReference type="PANTHER" id="PTHR10245">
    <property type="entry name" value="ENDOTHELIAL DIFFERENTIATION-RELATED FACTOR 1 MULTIPROTEIN BRIDGING FACTOR 1"/>
    <property type="match status" value="1"/>
</dbReference>
<comment type="function">
    <text evidence="5">Transcriptional coactivator that stimulates GCN4-dependent transcriptional activity by bridging the DNA-binding region of GCN4 and TBP (SPT15), thereby recruiting TBP to GCN4-bound promoters. Involved in induction of the ribosome quality control (RQC) pathway; a pathway that degrades nascent peptide chains during problematic translation. Required to prevent stalled ribosomes from frameshifting.</text>
</comment>
<dbReference type="VEuPathDB" id="FungiDB:PTTG_05018"/>
<dbReference type="EnsemblFungi" id="PTTG_05018-t43_1">
    <property type="protein sequence ID" value="PTTG_05018-t43_1-p1"/>
    <property type="gene ID" value="PTTG_05018"/>
</dbReference>
<dbReference type="SMART" id="SM00530">
    <property type="entry name" value="HTH_XRE"/>
    <property type="match status" value="1"/>
</dbReference>
<dbReference type="EMBL" id="ADAS02000046">
    <property type="protein sequence ID" value="OAV93879.1"/>
    <property type="molecule type" value="Genomic_DNA"/>
</dbReference>
<comment type="similarity">
    <text evidence="1">Belongs to the MBF1 family.</text>
</comment>
<evidence type="ECO:0000313" key="10">
    <source>
        <dbReference type="Proteomes" id="UP000005240"/>
    </source>
</evidence>